<evidence type="ECO:0000313" key="2">
    <source>
        <dbReference type="Proteomes" id="UP000800038"/>
    </source>
</evidence>
<organism evidence="1 2">
    <name type="scientific">Clathrospora elynae</name>
    <dbReference type="NCBI Taxonomy" id="706981"/>
    <lineage>
        <taxon>Eukaryota</taxon>
        <taxon>Fungi</taxon>
        <taxon>Dikarya</taxon>
        <taxon>Ascomycota</taxon>
        <taxon>Pezizomycotina</taxon>
        <taxon>Dothideomycetes</taxon>
        <taxon>Pleosporomycetidae</taxon>
        <taxon>Pleosporales</taxon>
        <taxon>Diademaceae</taxon>
        <taxon>Clathrospora</taxon>
    </lineage>
</organism>
<dbReference type="EMBL" id="ML976138">
    <property type="protein sequence ID" value="KAF1937460.1"/>
    <property type="molecule type" value="Genomic_DNA"/>
</dbReference>
<proteinExistence type="predicted"/>
<accession>A0A6A5SCP1</accession>
<dbReference type="Proteomes" id="UP000800038">
    <property type="component" value="Unassembled WGS sequence"/>
</dbReference>
<protein>
    <submittedName>
        <fullName evidence="1">Uncharacterized protein</fullName>
    </submittedName>
</protein>
<evidence type="ECO:0000313" key="1">
    <source>
        <dbReference type="EMBL" id="KAF1937460.1"/>
    </source>
</evidence>
<sequence length="89" mass="10072">MTSTNPQSTGFYLAYLLSYSLAPVQEQLLSYLEPTELLALPLICYNINARLRKFFPDPTAFRKLQGQTGALIEDDFARPLFKNLATRLA</sequence>
<name>A0A6A5SCP1_9PLEO</name>
<keyword evidence="2" id="KW-1185">Reference proteome</keyword>
<dbReference type="AlphaFoldDB" id="A0A6A5SCP1"/>
<reference evidence="1" key="1">
    <citation type="journal article" date="2020" name="Stud. Mycol.">
        <title>101 Dothideomycetes genomes: a test case for predicting lifestyles and emergence of pathogens.</title>
        <authorList>
            <person name="Haridas S."/>
            <person name="Albert R."/>
            <person name="Binder M."/>
            <person name="Bloem J."/>
            <person name="Labutti K."/>
            <person name="Salamov A."/>
            <person name="Andreopoulos B."/>
            <person name="Baker S."/>
            <person name="Barry K."/>
            <person name="Bills G."/>
            <person name="Bluhm B."/>
            <person name="Cannon C."/>
            <person name="Castanera R."/>
            <person name="Culley D."/>
            <person name="Daum C."/>
            <person name="Ezra D."/>
            <person name="Gonzalez J."/>
            <person name="Henrissat B."/>
            <person name="Kuo A."/>
            <person name="Liang C."/>
            <person name="Lipzen A."/>
            <person name="Lutzoni F."/>
            <person name="Magnuson J."/>
            <person name="Mondo S."/>
            <person name="Nolan M."/>
            <person name="Ohm R."/>
            <person name="Pangilinan J."/>
            <person name="Park H.-J."/>
            <person name="Ramirez L."/>
            <person name="Alfaro M."/>
            <person name="Sun H."/>
            <person name="Tritt A."/>
            <person name="Yoshinaga Y."/>
            <person name="Zwiers L.-H."/>
            <person name="Turgeon B."/>
            <person name="Goodwin S."/>
            <person name="Spatafora J."/>
            <person name="Crous P."/>
            <person name="Grigoriev I."/>
        </authorList>
    </citation>
    <scope>NUCLEOTIDE SEQUENCE</scope>
    <source>
        <strain evidence="1">CBS 161.51</strain>
    </source>
</reference>
<dbReference type="OrthoDB" id="10025998at2759"/>
<gene>
    <name evidence="1" type="ORF">EJ02DRAFT_426610</name>
</gene>